<accession>A0A6L9GAJ3</accession>
<organism evidence="1 2">
    <name type="scientific">Glutamicibacter soli</name>
    <dbReference type="NCBI Taxonomy" id="453836"/>
    <lineage>
        <taxon>Bacteria</taxon>
        <taxon>Bacillati</taxon>
        <taxon>Actinomycetota</taxon>
        <taxon>Actinomycetes</taxon>
        <taxon>Micrococcales</taxon>
        <taxon>Micrococcaceae</taxon>
        <taxon>Glutamicibacter</taxon>
    </lineage>
</organism>
<evidence type="ECO:0000313" key="1">
    <source>
        <dbReference type="EMBL" id="NAZ17480.1"/>
    </source>
</evidence>
<evidence type="ECO:0008006" key="3">
    <source>
        <dbReference type="Google" id="ProtNLM"/>
    </source>
</evidence>
<protein>
    <recommendedName>
        <fullName evidence="3">Methyltransferase domain-containing protein</fullName>
    </recommendedName>
</protein>
<dbReference type="EMBL" id="WYDN01000018">
    <property type="protein sequence ID" value="NAZ17480.1"/>
    <property type="molecule type" value="Genomic_DNA"/>
</dbReference>
<evidence type="ECO:0000313" key="2">
    <source>
        <dbReference type="Proteomes" id="UP000477543"/>
    </source>
</evidence>
<comment type="caution">
    <text evidence="1">The sequence shown here is derived from an EMBL/GenBank/DDBJ whole genome shotgun (WGS) entry which is preliminary data.</text>
</comment>
<reference evidence="1 2" key="1">
    <citation type="submission" date="2020-01" db="EMBL/GenBank/DDBJ databases">
        <title>Glutamicibacter soli M275.</title>
        <authorList>
            <person name="Meng X."/>
        </authorList>
    </citation>
    <scope>NUCLEOTIDE SEQUENCE [LARGE SCALE GENOMIC DNA]</scope>
    <source>
        <strain evidence="1 2">M275</strain>
    </source>
</reference>
<dbReference type="GO" id="GO:0009100">
    <property type="term" value="P:glycoprotein metabolic process"/>
    <property type="evidence" value="ECO:0007669"/>
    <property type="project" value="UniProtKB-ARBA"/>
</dbReference>
<dbReference type="InterPro" id="IPR029063">
    <property type="entry name" value="SAM-dependent_MTases_sf"/>
</dbReference>
<proteinExistence type="predicted"/>
<name>A0A6L9GAJ3_9MICC</name>
<gene>
    <name evidence="1" type="ORF">GT020_15610</name>
</gene>
<dbReference type="Gene3D" id="3.40.50.150">
    <property type="entry name" value="Vaccinia Virus protein VP39"/>
    <property type="match status" value="1"/>
</dbReference>
<dbReference type="AlphaFoldDB" id="A0A6L9GAJ3"/>
<sequence>MGNIRKWFSGKANHSLIGKIDVWDQRYVRGTILIPNDPKAPGTVELMINDLPVMDSPISLREDGRFGFQIGMYDVWRFASKADKISVRYVEELLSCPDGSLFFHPERNGKEDLERLRHRFASGQHFDKRGRITAGKLTKDRDQAWQDGVMTLYGEVDKVIGEVTGSDSFIFSGTLLGYVRDNGFIPHDKDMDCAYLSAKQTAEEVAAEFAELGEALIAAGYSVTPKASCISVRRLTGSKVMVDIAHLFVKPDGHVGFPFGRVGTADVAVEEFFPVGAGHLSGYPVGVPSQPELIVEHIYGQDWRIPDPGFKWSERRRSRDPQPLLNYSQRSRIAMDDLYSRPETTEPSTFVRWLASSERLPRLAVAYDLGCGNGRDLGTLSKVADRVYGIERGRYAVAAARELVSGNSAVSVHHDDLLREGVFSRLVAEDVNGGPRLFYVRFLLNGLTHAEQETLLKILSTILRSGDLLAFEHRTTADEHLKKARFRSYRRFVDSNEFAQRLNELGFDVTHREEGTGLAPFEREDPHVMRIVAHVA</sequence>
<dbReference type="Proteomes" id="UP000477543">
    <property type="component" value="Unassembled WGS sequence"/>
</dbReference>
<dbReference type="RefSeq" id="WP_161449915.1">
    <property type="nucleotide sequence ID" value="NZ_WYDN01000018.1"/>
</dbReference>
<dbReference type="SUPFAM" id="SSF53335">
    <property type="entry name" value="S-adenosyl-L-methionine-dependent methyltransferases"/>
    <property type="match status" value="1"/>
</dbReference>